<dbReference type="Proteomes" id="UP001595698">
    <property type="component" value="Unassembled WGS sequence"/>
</dbReference>
<reference evidence="11" key="1">
    <citation type="journal article" date="2019" name="Int. J. Syst. Evol. Microbiol.">
        <title>The Global Catalogue of Microorganisms (GCM) 10K type strain sequencing project: providing services to taxonomists for standard genome sequencing and annotation.</title>
        <authorList>
            <consortium name="The Broad Institute Genomics Platform"/>
            <consortium name="The Broad Institute Genome Sequencing Center for Infectious Disease"/>
            <person name="Wu L."/>
            <person name="Ma J."/>
        </authorList>
    </citation>
    <scope>NUCLEOTIDE SEQUENCE [LARGE SCALE GENOMIC DNA]</scope>
    <source>
        <strain evidence="11">TBRC 7912</strain>
    </source>
</reference>
<comment type="subcellular location">
    <subcellularLocation>
        <location evidence="1">Cell membrane</location>
        <topology evidence="1">Multi-pass membrane protein</topology>
    </subcellularLocation>
</comment>
<sequence>MDDGLYRDVVELAARTPEWFRGLAETGTDGMLVVFAVLYLWAWWRARRGSAGMMALALLGPVGTVAAYVVSEVVKVVLREDRPCRALRGVPTIVPCPPYGDWSLPSNHATLAAGAAAGLVLAWRALAPYVVVLALLGGASRVFVGAHYPHDVVVGLLLGGVLAPVVVLALSGPATALVERLRGLAALRPLLLAPGGLTPEAHSGPGRSRSRAARRTG</sequence>
<keyword evidence="2" id="KW-1003">Cell membrane</keyword>
<dbReference type="Gene3D" id="1.20.144.10">
    <property type="entry name" value="Phosphatidic acid phosphatase type 2/haloperoxidase"/>
    <property type="match status" value="1"/>
</dbReference>
<feature type="domain" description="Phosphatidic acid phosphatase type 2/haloperoxidase" evidence="9">
    <location>
        <begin position="54"/>
        <end position="167"/>
    </location>
</feature>
<accession>A0ABV8FEG4</accession>
<keyword evidence="5 8" id="KW-1133">Transmembrane helix</keyword>
<evidence type="ECO:0000256" key="8">
    <source>
        <dbReference type="SAM" id="Phobius"/>
    </source>
</evidence>
<feature type="transmembrane region" description="Helical" evidence="8">
    <location>
        <begin position="130"/>
        <end position="148"/>
    </location>
</feature>
<feature type="transmembrane region" description="Helical" evidence="8">
    <location>
        <begin position="26"/>
        <end position="44"/>
    </location>
</feature>
<keyword evidence="11" id="KW-1185">Reference proteome</keyword>
<keyword evidence="4" id="KW-0378">Hydrolase</keyword>
<evidence type="ECO:0000256" key="5">
    <source>
        <dbReference type="ARBA" id="ARBA00022989"/>
    </source>
</evidence>
<evidence type="ECO:0000256" key="6">
    <source>
        <dbReference type="ARBA" id="ARBA00023136"/>
    </source>
</evidence>
<dbReference type="PANTHER" id="PTHR14969">
    <property type="entry name" value="SPHINGOSINE-1-PHOSPHATE PHOSPHOHYDROLASE"/>
    <property type="match status" value="1"/>
</dbReference>
<dbReference type="SMART" id="SM00014">
    <property type="entry name" value="acidPPc"/>
    <property type="match status" value="1"/>
</dbReference>
<evidence type="ECO:0000256" key="7">
    <source>
        <dbReference type="SAM" id="MobiDB-lite"/>
    </source>
</evidence>
<dbReference type="PANTHER" id="PTHR14969:SF62">
    <property type="entry name" value="DECAPRENYLPHOSPHORYL-5-PHOSPHORIBOSE PHOSPHATASE RV3807C-RELATED"/>
    <property type="match status" value="1"/>
</dbReference>
<evidence type="ECO:0000259" key="9">
    <source>
        <dbReference type="SMART" id="SM00014"/>
    </source>
</evidence>
<feature type="compositionally biased region" description="Basic residues" evidence="7">
    <location>
        <begin position="208"/>
        <end position="217"/>
    </location>
</feature>
<evidence type="ECO:0000256" key="1">
    <source>
        <dbReference type="ARBA" id="ARBA00004651"/>
    </source>
</evidence>
<dbReference type="RefSeq" id="WP_386195792.1">
    <property type="nucleotide sequence ID" value="NZ_JBHSBC010000048.1"/>
</dbReference>
<keyword evidence="3 8" id="KW-0812">Transmembrane</keyword>
<proteinExistence type="predicted"/>
<feature type="region of interest" description="Disordered" evidence="7">
    <location>
        <begin position="198"/>
        <end position="217"/>
    </location>
</feature>
<evidence type="ECO:0000313" key="11">
    <source>
        <dbReference type="Proteomes" id="UP001595698"/>
    </source>
</evidence>
<evidence type="ECO:0000256" key="2">
    <source>
        <dbReference type="ARBA" id="ARBA00022475"/>
    </source>
</evidence>
<protein>
    <submittedName>
        <fullName evidence="10">Phosphatase PAP2 family protein</fullName>
    </submittedName>
</protein>
<comment type="caution">
    <text evidence="10">The sequence shown here is derived from an EMBL/GenBank/DDBJ whole genome shotgun (WGS) entry which is preliminary data.</text>
</comment>
<evidence type="ECO:0000313" key="10">
    <source>
        <dbReference type="EMBL" id="MFC3985658.1"/>
    </source>
</evidence>
<feature type="transmembrane region" description="Helical" evidence="8">
    <location>
        <begin position="154"/>
        <end position="178"/>
    </location>
</feature>
<evidence type="ECO:0000256" key="3">
    <source>
        <dbReference type="ARBA" id="ARBA00022692"/>
    </source>
</evidence>
<dbReference type="InterPro" id="IPR036938">
    <property type="entry name" value="PAP2/HPO_sf"/>
</dbReference>
<dbReference type="InterPro" id="IPR000326">
    <property type="entry name" value="PAP2/HPO"/>
</dbReference>
<evidence type="ECO:0000256" key="4">
    <source>
        <dbReference type="ARBA" id="ARBA00022801"/>
    </source>
</evidence>
<gene>
    <name evidence="10" type="ORF">ACFOYY_36405</name>
</gene>
<dbReference type="Pfam" id="PF01569">
    <property type="entry name" value="PAP2"/>
    <property type="match status" value="1"/>
</dbReference>
<organism evidence="10 11">
    <name type="scientific">Streptosporangium jomthongense</name>
    <dbReference type="NCBI Taxonomy" id="1193683"/>
    <lineage>
        <taxon>Bacteria</taxon>
        <taxon>Bacillati</taxon>
        <taxon>Actinomycetota</taxon>
        <taxon>Actinomycetes</taxon>
        <taxon>Streptosporangiales</taxon>
        <taxon>Streptosporangiaceae</taxon>
        <taxon>Streptosporangium</taxon>
    </lineage>
</organism>
<dbReference type="SUPFAM" id="SSF48317">
    <property type="entry name" value="Acid phosphatase/Vanadium-dependent haloperoxidase"/>
    <property type="match status" value="1"/>
</dbReference>
<keyword evidence="6 8" id="KW-0472">Membrane</keyword>
<dbReference type="EMBL" id="JBHSBC010000048">
    <property type="protein sequence ID" value="MFC3985658.1"/>
    <property type="molecule type" value="Genomic_DNA"/>
</dbReference>
<feature type="transmembrane region" description="Helical" evidence="8">
    <location>
        <begin position="51"/>
        <end position="70"/>
    </location>
</feature>
<name>A0ABV8FEG4_9ACTN</name>